<reference evidence="3" key="1">
    <citation type="journal article" date="2016" name="Front. Microbiol.">
        <title>Molecular Keys to the Janthinobacterium and Duganella spp. Interaction with the Plant Pathogen Fusarium graminearum.</title>
        <authorList>
            <person name="Haack F.S."/>
            <person name="Poehlein A."/>
            <person name="Kroger C."/>
            <person name="Voigt C.A."/>
            <person name="Piepenbring M."/>
            <person name="Bode H.B."/>
            <person name="Daniel R."/>
            <person name="Schafer W."/>
            <person name="Streit W.R."/>
        </authorList>
    </citation>
    <scope>NUCLEOTIDE SEQUENCE [LARGE SCALE GENOMIC DNA]</scope>
    <source>
        <strain evidence="3">T54</strain>
    </source>
</reference>
<proteinExistence type="predicted"/>
<dbReference type="EMBL" id="LROM01000131">
    <property type="protein sequence ID" value="OEZ94592.1"/>
    <property type="molecule type" value="Genomic_DNA"/>
</dbReference>
<keyword evidence="1" id="KW-0472">Membrane</keyword>
<evidence type="ECO:0000313" key="3">
    <source>
        <dbReference type="Proteomes" id="UP000175989"/>
    </source>
</evidence>
<keyword evidence="1" id="KW-0812">Transmembrane</keyword>
<feature type="transmembrane region" description="Helical" evidence="1">
    <location>
        <begin position="262"/>
        <end position="287"/>
    </location>
</feature>
<dbReference type="InterPro" id="IPR010295">
    <property type="entry name" value="DUF898"/>
</dbReference>
<dbReference type="Proteomes" id="UP000175989">
    <property type="component" value="Unassembled WGS sequence"/>
</dbReference>
<feature type="transmembrane region" description="Helical" evidence="1">
    <location>
        <begin position="307"/>
        <end position="329"/>
    </location>
</feature>
<dbReference type="AlphaFoldDB" id="A0A1E7WC66"/>
<feature type="transmembrane region" description="Helical" evidence="1">
    <location>
        <begin position="217"/>
        <end position="241"/>
    </location>
</feature>
<feature type="transmembrane region" description="Helical" evidence="1">
    <location>
        <begin position="96"/>
        <end position="114"/>
    </location>
</feature>
<accession>A0A1E7WC66</accession>
<keyword evidence="1" id="KW-1133">Transmembrane helix</keyword>
<evidence type="ECO:0000256" key="1">
    <source>
        <dbReference type="SAM" id="Phobius"/>
    </source>
</evidence>
<feature type="transmembrane region" description="Helical" evidence="1">
    <location>
        <begin position="164"/>
        <end position="187"/>
    </location>
</feature>
<protein>
    <submittedName>
        <fullName evidence="2">Inner membrane protein YjgN</fullName>
    </submittedName>
</protein>
<feature type="transmembrane region" description="Helical" evidence="1">
    <location>
        <begin position="120"/>
        <end position="138"/>
    </location>
</feature>
<dbReference type="Pfam" id="PF05987">
    <property type="entry name" value="DUF898"/>
    <property type="match status" value="1"/>
</dbReference>
<evidence type="ECO:0000313" key="2">
    <source>
        <dbReference type="EMBL" id="OEZ94592.1"/>
    </source>
</evidence>
<organism evidence="2 3">
    <name type="scientific">Duganella phyllosphaerae</name>
    <dbReference type="NCBI Taxonomy" id="762836"/>
    <lineage>
        <taxon>Bacteria</taxon>
        <taxon>Pseudomonadati</taxon>
        <taxon>Pseudomonadota</taxon>
        <taxon>Betaproteobacteria</taxon>
        <taxon>Burkholderiales</taxon>
        <taxon>Oxalobacteraceae</taxon>
        <taxon>Telluria group</taxon>
        <taxon>Duganella</taxon>
    </lineage>
</organism>
<dbReference type="PATRIC" id="fig|762836.4.peg.4674"/>
<feature type="transmembrane region" description="Helical" evidence="1">
    <location>
        <begin position="48"/>
        <end position="68"/>
    </location>
</feature>
<comment type="caution">
    <text evidence="2">The sequence shown here is derived from an EMBL/GenBank/DDBJ whole genome shotgun (WGS) entry which is preliminary data.</text>
</comment>
<name>A0A1E7WC66_9BURK</name>
<gene>
    <name evidence="2" type="primary">yjgN</name>
    <name evidence="2" type="ORF">DUPY_45450</name>
</gene>
<sequence length="377" mass="41857">MAHGSCFDNKVINNMVDFEKPGAAFAPAPAPATPPQHLKFHASGSEYFRIWIVNLLLSIVTLGIYSAWAKVRRNQYFYSSTELAGSSFEYHGNPIAILKGRIVAAVVVGAYALAGKVSPLLAVVMFLVMAAVVPWFIWRSLQFQLHNSAWRGIRFRFDGQLRDAYINCLLRPLLNIVTFGLATPYIYQRLKAWQFNESRFGQARFATRASVGSFYKLFGAFLLVSIVAFVVFMVLFAAQAASTFAGRNEAEAIAQGFGPGMFIGIALFYLLILSMAPLLIALIQNLVWNNASLDQHEFRSEVRTGRMLFIIVTNILGVIFTLGLFLPFAQVRMMRYRIESLMIIPAGSLDEFVASTSADVNAAGEGVSDFMDFDFSL</sequence>
<keyword evidence="3" id="KW-1185">Reference proteome</keyword>